<dbReference type="InterPro" id="IPR005076">
    <property type="entry name" value="Glyco_trans_6"/>
</dbReference>
<proteinExistence type="inferred from homology"/>
<dbReference type="GO" id="GO:0016020">
    <property type="term" value="C:membrane"/>
    <property type="evidence" value="ECO:0007669"/>
    <property type="project" value="InterPro"/>
</dbReference>
<comment type="cofactor">
    <cofactor evidence="1">
        <name>Mn(2+)</name>
        <dbReference type="ChEBI" id="CHEBI:29035"/>
    </cofactor>
</comment>
<evidence type="ECO:0000256" key="1">
    <source>
        <dbReference type="ARBA" id="ARBA00001936"/>
    </source>
</evidence>
<dbReference type="SUPFAM" id="SSF53448">
    <property type="entry name" value="Nucleotide-diphospho-sugar transferases"/>
    <property type="match status" value="1"/>
</dbReference>
<dbReference type="EMBL" id="CYXP01000010">
    <property type="protein sequence ID" value="CUN31493.1"/>
    <property type="molecule type" value="Genomic_DNA"/>
</dbReference>
<dbReference type="GO" id="GO:0005975">
    <property type="term" value="P:carbohydrate metabolic process"/>
    <property type="evidence" value="ECO:0007669"/>
    <property type="project" value="InterPro"/>
</dbReference>
<dbReference type="Proteomes" id="UP000095591">
    <property type="component" value="Unassembled WGS sequence"/>
</dbReference>
<evidence type="ECO:0000313" key="6">
    <source>
        <dbReference type="Proteomes" id="UP000095591"/>
    </source>
</evidence>
<dbReference type="PANTHER" id="PTHR10462">
    <property type="entry name" value="GLYCOSYLTRANSFERASE-RELATED"/>
    <property type="match status" value="1"/>
</dbReference>
<evidence type="ECO:0000256" key="4">
    <source>
        <dbReference type="ARBA" id="ARBA00022679"/>
    </source>
</evidence>
<dbReference type="GO" id="GO:0016758">
    <property type="term" value="F:hexosyltransferase activity"/>
    <property type="evidence" value="ECO:0007669"/>
    <property type="project" value="InterPro"/>
</dbReference>
<gene>
    <name evidence="5" type="ORF">ERS852429_03746</name>
</gene>
<organism evidence="5 6">
    <name type="scientific">Parabacteroides distasonis</name>
    <dbReference type="NCBI Taxonomy" id="823"/>
    <lineage>
        <taxon>Bacteria</taxon>
        <taxon>Pseudomonadati</taxon>
        <taxon>Bacteroidota</taxon>
        <taxon>Bacteroidia</taxon>
        <taxon>Bacteroidales</taxon>
        <taxon>Tannerellaceae</taxon>
        <taxon>Parabacteroides</taxon>
    </lineage>
</organism>
<name>A0A173VWE8_PARDI</name>
<dbReference type="InterPro" id="IPR029044">
    <property type="entry name" value="Nucleotide-diphossugar_trans"/>
</dbReference>
<reference evidence="5 6" key="1">
    <citation type="submission" date="2015-09" db="EMBL/GenBank/DDBJ databases">
        <authorList>
            <consortium name="Pathogen Informatics"/>
        </authorList>
    </citation>
    <scope>NUCLEOTIDE SEQUENCE [LARGE SCALE GENOMIC DNA]</scope>
    <source>
        <strain evidence="5 6">2789STDY5608872</strain>
    </source>
</reference>
<comment type="similarity">
    <text evidence="2">Belongs to the glycosyltransferase 6 family.</text>
</comment>
<keyword evidence="3" id="KW-0328">Glycosyltransferase</keyword>
<keyword evidence="4 5" id="KW-0808">Transferase</keyword>
<dbReference type="RefSeq" id="WP_057319920.1">
    <property type="nucleotide sequence ID" value="NZ_CYXP01000010.1"/>
</dbReference>
<evidence type="ECO:0000313" key="5">
    <source>
        <dbReference type="EMBL" id="CUN31493.1"/>
    </source>
</evidence>
<protein>
    <submittedName>
        <fullName evidence="5">Glycosyltransferase family 6</fullName>
    </submittedName>
</protein>
<accession>A0A173VWE8</accession>
<dbReference type="PANTHER" id="PTHR10462:SF49">
    <property type="entry name" value="GLOBOSIDE ALPHA-1,3-N-ACETYLGALACTOSAMINYLTRANSFERASE 1"/>
    <property type="match status" value="1"/>
</dbReference>
<dbReference type="AlphaFoldDB" id="A0A173VWE8"/>
<dbReference type="GO" id="GO:0031982">
    <property type="term" value="C:vesicle"/>
    <property type="evidence" value="ECO:0007669"/>
    <property type="project" value="TreeGrafter"/>
</dbReference>
<dbReference type="Gene3D" id="3.90.550.10">
    <property type="entry name" value="Spore Coat Polysaccharide Biosynthesis Protein SpsA, Chain A"/>
    <property type="match status" value="1"/>
</dbReference>
<evidence type="ECO:0000256" key="3">
    <source>
        <dbReference type="ARBA" id="ARBA00022676"/>
    </source>
</evidence>
<dbReference type="Pfam" id="PF03414">
    <property type="entry name" value="Glyco_transf_6"/>
    <property type="match status" value="1"/>
</dbReference>
<evidence type="ECO:0000256" key="2">
    <source>
        <dbReference type="ARBA" id="ARBA00010413"/>
    </source>
</evidence>
<sequence length="262" mass="31010">MKVGILYIGIGNYTLLWEDFFKSAEKYLFPNVDKQYFLFTDKELSVSKSVSVYYQKDLGGYNNTLYRFKMFYEHKDDFDKCDYLFFFNGDTLFKRTIHLEELKPSAEDGFLVGLVWHIYRIKDRDSFPYDRNPDSMAYIPYGQGLYYFQGGFNGGRTFEYLQLIEACMRDVEIDSKKGVVAFVNDESHLNKYLLNKKVKIVGTEYGKPEKWFFPVNRKVIFRDKNDFFRTKGLNYDKKPDHTSALVAFLVDFNKYIRAVLKG</sequence>